<evidence type="ECO:0000313" key="2">
    <source>
        <dbReference type="Proteomes" id="UP000186601"/>
    </source>
</evidence>
<dbReference type="AlphaFoldDB" id="A0A2R6NH42"/>
<accession>A0A2R6NH42</accession>
<name>A0A2R6NH42_9APHY</name>
<protein>
    <submittedName>
        <fullName evidence="1">Uncharacterized protein</fullName>
    </submittedName>
</protein>
<dbReference type="Proteomes" id="UP000186601">
    <property type="component" value="Unassembled WGS sequence"/>
</dbReference>
<reference evidence="1 2" key="1">
    <citation type="submission" date="2018-02" db="EMBL/GenBank/DDBJ databases">
        <title>Genome sequence of the basidiomycete white-rot fungus Phlebia centrifuga.</title>
        <authorList>
            <person name="Granchi Z."/>
            <person name="Peng M."/>
            <person name="de Vries R.P."/>
            <person name="Hilden K."/>
            <person name="Makela M.R."/>
            <person name="Grigoriev I."/>
            <person name="Riley R."/>
        </authorList>
    </citation>
    <scope>NUCLEOTIDE SEQUENCE [LARGE SCALE GENOMIC DNA]</scope>
    <source>
        <strain evidence="1 2">FBCC195</strain>
    </source>
</reference>
<dbReference type="EMBL" id="MLYV02001249">
    <property type="protein sequence ID" value="PSR71694.1"/>
    <property type="molecule type" value="Genomic_DNA"/>
</dbReference>
<comment type="caution">
    <text evidence="1">The sequence shown here is derived from an EMBL/GenBank/DDBJ whole genome shotgun (WGS) entry which is preliminary data.</text>
</comment>
<sequence length="283" mass="31187">MASARFLATLHAVRKAISPEQDFFVQFKENIIYHAPTGKFGVVCLSSNIDEVFNKLKDAFGTGSTPNGSSLLILAEVLSDSLTRFISDTFSTDCDLISPPLLLALVEGLLLQSGLIRLMAGLTAVLVLFTNPLDSEDYITEPKEYALAATRLCESNLKQEHLKAENRHMFVVMANMAFLPNRLVLPEDESSKMERLCDLLQSMTTVFQTALDRGWTNCGTHMDLPWVDALVKGIKESSQQPSPLVSLIPSVLLDNIGGKGIQQGLISGKHVQMQYNELLKICQ</sequence>
<gene>
    <name evidence="1" type="ORF">PHLCEN_2v12429</name>
</gene>
<organism evidence="1 2">
    <name type="scientific">Hermanssonia centrifuga</name>
    <dbReference type="NCBI Taxonomy" id="98765"/>
    <lineage>
        <taxon>Eukaryota</taxon>
        <taxon>Fungi</taxon>
        <taxon>Dikarya</taxon>
        <taxon>Basidiomycota</taxon>
        <taxon>Agaricomycotina</taxon>
        <taxon>Agaricomycetes</taxon>
        <taxon>Polyporales</taxon>
        <taxon>Meruliaceae</taxon>
        <taxon>Hermanssonia</taxon>
    </lineage>
</organism>
<keyword evidence="2" id="KW-1185">Reference proteome</keyword>
<evidence type="ECO:0000313" key="1">
    <source>
        <dbReference type="EMBL" id="PSR71694.1"/>
    </source>
</evidence>
<proteinExistence type="predicted"/>